<keyword evidence="4 7" id="KW-0812">Transmembrane</keyword>
<feature type="transmembrane region" description="Helical" evidence="7">
    <location>
        <begin position="81"/>
        <end position="105"/>
    </location>
</feature>
<comment type="subcellular location">
    <subcellularLocation>
        <location evidence="1">Cell membrane</location>
        <topology evidence="1">Multi-pass membrane protein</topology>
    </subcellularLocation>
</comment>
<evidence type="ECO:0000256" key="6">
    <source>
        <dbReference type="ARBA" id="ARBA00023136"/>
    </source>
</evidence>
<dbReference type="AlphaFoldDB" id="A0A0G0T6Z1"/>
<evidence type="ECO:0000256" key="7">
    <source>
        <dbReference type="SAM" id="Phobius"/>
    </source>
</evidence>
<feature type="transmembrane region" description="Helical" evidence="7">
    <location>
        <begin position="453"/>
        <end position="474"/>
    </location>
</feature>
<feature type="transmembrane region" description="Helical" evidence="7">
    <location>
        <begin position="370"/>
        <end position="392"/>
    </location>
</feature>
<feature type="transmembrane region" description="Helical" evidence="7">
    <location>
        <begin position="174"/>
        <end position="195"/>
    </location>
</feature>
<dbReference type="Proteomes" id="UP000034664">
    <property type="component" value="Unassembled WGS sequence"/>
</dbReference>
<dbReference type="InterPro" id="IPR050833">
    <property type="entry name" value="Poly_Biosynth_Transport"/>
</dbReference>
<feature type="transmembrane region" description="Helical" evidence="7">
    <location>
        <begin position="117"/>
        <end position="139"/>
    </location>
</feature>
<evidence type="ECO:0000256" key="3">
    <source>
        <dbReference type="ARBA" id="ARBA00022475"/>
    </source>
</evidence>
<proteinExistence type="inferred from homology"/>
<keyword evidence="5 7" id="KW-1133">Transmembrane helix</keyword>
<feature type="transmembrane region" description="Helical" evidence="7">
    <location>
        <begin position="427"/>
        <end position="447"/>
    </location>
</feature>
<feature type="transmembrane region" description="Helical" evidence="7">
    <location>
        <begin position="148"/>
        <end position="168"/>
    </location>
</feature>
<protein>
    <submittedName>
        <fullName evidence="8">Polysaccharide biosynthesis protein</fullName>
    </submittedName>
</protein>
<keyword evidence="3" id="KW-1003">Cell membrane</keyword>
<feature type="transmembrane region" description="Helical" evidence="7">
    <location>
        <begin position="43"/>
        <end position="69"/>
    </location>
</feature>
<feature type="transmembrane region" description="Helical" evidence="7">
    <location>
        <begin position="293"/>
        <end position="317"/>
    </location>
</feature>
<dbReference type="GO" id="GO:0005886">
    <property type="term" value="C:plasma membrane"/>
    <property type="evidence" value="ECO:0007669"/>
    <property type="project" value="UniProtKB-SubCell"/>
</dbReference>
<evidence type="ECO:0000256" key="5">
    <source>
        <dbReference type="ARBA" id="ARBA00022989"/>
    </source>
</evidence>
<dbReference type="Pfam" id="PF13440">
    <property type="entry name" value="Polysacc_synt_3"/>
    <property type="match status" value="1"/>
</dbReference>
<evidence type="ECO:0000256" key="1">
    <source>
        <dbReference type="ARBA" id="ARBA00004651"/>
    </source>
</evidence>
<organism evidence="8 9">
    <name type="scientific">Candidatus Roizmanbacteria bacterium GW2011_GWB1_40_7</name>
    <dbReference type="NCBI Taxonomy" id="1618482"/>
    <lineage>
        <taxon>Bacteria</taxon>
        <taxon>Candidatus Roizmaniibacteriota</taxon>
    </lineage>
</organism>
<dbReference type="PANTHER" id="PTHR30250">
    <property type="entry name" value="PST FAMILY PREDICTED COLANIC ACID TRANSPORTER"/>
    <property type="match status" value="1"/>
</dbReference>
<evidence type="ECO:0000256" key="4">
    <source>
        <dbReference type="ARBA" id="ARBA00022692"/>
    </source>
</evidence>
<keyword evidence="6 7" id="KW-0472">Membrane</keyword>
<dbReference type="PANTHER" id="PTHR30250:SF10">
    <property type="entry name" value="LIPOPOLYSACCHARIDE BIOSYNTHESIS PROTEIN WZXC"/>
    <property type="match status" value="1"/>
</dbReference>
<comment type="caution">
    <text evidence="8">The sequence shown here is derived from an EMBL/GenBank/DDBJ whole genome shotgun (WGS) entry which is preliminary data.</text>
</comment>
<feature type="transmembrane region" description="Helical" evidence="7">
    <location>
        <begin position="12"/>
        <end position="37"/>
    </location>
</feature>
<sequence>MKEKQAQEIKRRSVTGVFVTGVVQSLSLFAGFILSIFVSTELFGVFGVVSATAVFLSYFSDIGLAAALIQKKEKVTSEDLWTTFTIQQILVVVLVILALSLSYAIGSLRGFSSESIWLFRSLVITFFLSSLKTIPSILLERELRFKDLAIAQVVEVLIFNVVIIYLALTGWGIAMFSIAVLARGIVGLLSIYMIRPWMPRFHIDRQSARHLISFGIPFQLNSLLALIKDQLFIIVLPLLLPISEVGFINWAKKWAEAPLRLVMDNVVRVTFPTYARLQNYPDKLTKGLNKTTFFLMLAIIPMSVGMVFVLEPLLKFIPCFIDTSSQAVTCYEKWQPALASFYLFVIASSVAGISTPLINALNATGKIKITLYFMIFWTIFTWTVTPILIHYIGFNAVSATSAVMSLAVIAVILVAKRYMQFNLSDQTIPPLVASLIMGVMLFLTRTILTSSLIHLGLYVLLGVIVYFGSLLVLFRKQFIGEVSYIITIVRQTAS</sequence>
<gene>
    <name evidence="8" type="ORF">UU14_C0002G0017</name>
</gene>
<reference evidence="8 9" key="1">
    <citation type="journal article" date="2015" name="Nature">
        <title>rRNA introns, odd ribosomes, and small enigmatic genomes across a large radiation of phyla.</title>
        <authorList>
            <person name="Brown C.T."/>
            <person name="Hug L.A."/>
            <person name="Thomas B.C."/>
            <person name="Sharon I."/>
            <person name="Castelle C.J."/>
            <person name="Singh A."/>
            <person name="Wilkins M.J."/>
            <person name="Williams K.H."/>
            <person name="Banfield J.F."/>
        </authorList>
    </citation>
    <scope>NUCLEOTIDE SEQUENCE [LARGE SCALE GENOMIC DNA]</scope>
</reference>
<feature type="transmembrane region" description="Helical" evidence="7">
    <location>
        <begin position="398"/>
        <end position="415"/>
    </location>
</feature>
<evidence type="ECO:0000256" key="2">
    <source>
        <dbReference type="ARBA" id="ARBA00007430"/>
    </source>
</evidence>
<evidence type="ECO:0000313" key="9">
    <source>
        <dbReference type="Proteomes" id="UP000034664"/>
    </source>
</evidence>
<accession>A0A0G0T6Z1</accession>
<name>A0A0G0T6Z1_9BACT</name>
<feature type="transmembrane region" description="Helical" evidence="7">
    <location>
        <begin position="337"/>
        <end position="358"/>
    </location>
</feature>
<comment type="similarity">
    <text evidence="2">Belongs to the polysaccharide synthase family.</text>
</comment>
<evidence type="ECO:0000313" key="8">
    <source>
        <dbReference type="EMBL" id="KKR72764.1"/>
    </source>
</evidence>
<dbReference type="EMBL" id="LBZM01000002">
    <property type="protein sequence ID" value="KKR72764.1"/>
    <property type="molecule type" value="Genomic_DNA"/>
</dbReference>